<evidence type="ECO:0008006" key="3">
    <source>
        <dbReference type="Google" id="ProtNLM"/>
    </source>
</evidence>
<dbReference type="SUPFAM" id="SSF53850">
    <property type="entry name" value="Periplasmic binding protein-like II"/>
    <property type="match status" value="1"/>
</dbReference>
<proteinExistence type="predicted"/>
<dbReference type="AlphaFoldDB" id="A0A2U2HA11"/>
<comment type="caution">
    <text evidence="1">The sequence shown here is derived from an EMBL/GenBank/DDBJ whole genome shotgun (WGS) entry which is preliminary data.</text>
</comment>
<evidence type="ECO:0000313" key="2">
    <source>
        <dbReference type="Proteomes" id="UP000241421"/>
    </source>
</evidence>
<sequence>MLSALCLLAPAALGGDILTFCYNKDTSYPWITHDRPGLALRLVTLASEKLDRRVILTGMPWQRCLTEVKAGRFRGALAASFKPERLEFGRYPVDAQGRPDRSKRLFNEQYVLVRFKGSGVFWDGKTVQPAGARIATSFQVSIAETLRALGIRVDDGSKGSDATLRKLLLNRSDAAVILQSGALFEFDRNPEYAEKLKMVLPPIEDKSYYILLGHAVEPELAQRIWDAVEHARESPAYAAQKKAFFSGK</sequence>
<dbReference type="Gene3D" id="3.40.190.10">
    <property type="entry name" value="Periplasmic binding protein-like II"/>
    <property type="match status" value="2"/>
</dbReference>
<dbReference type="Proteomes" id="UP000241421">
    <property type="component" value="Unassembled WGS sequence"/>
</dbReference>
<name>A0A2U2HA11_9BURK</name>
<organism evidence="1 2">
    <name type="scientific">Massilia glaciei</name>
    <dbReference type="NCBI Taxonomy" id="1524097"/>
    <lineage>
        <taxon>Bacteria</taxon>
        <taxon>Pseudomonadati</taxon>
        <taxon>Pseudomonadota</taxon>
        <taxon>Betaproteobacteria</taxon>
        <taxon>Burkholderiales</taxon>
        <taxon>Oxalobacteraceae</taxon>
        <taxon>Telluria group</taxon>
        <taxon>Massilia</taxon>
    </lineage>
</organism>
<keyword evidence="2" id="KW-1185">Reference proteome</keyword>
<evidence type="ECO:0000313" key="1">
    <source>
        <dbReference type="EMBL" id="PWF39443.1"/>
    </source>
</evidence>
<dbReference type="EMBL" id="PXWF02000339">
    <property type="protein sequence ID" value="PWF39443.1"/>
    <property type="molecule type" value="Genomic_DNA"/>
</dbReference>
<reference evidence="1 2" key="1">
    <citation type="submission" date="2018-04" db="EMBL/GenBank/DDBJ databases">
        <title>Massilia violaceinigra sp. nov., a novel purple-pigmented bacterium isolated from Tianshan glacier, Xinjiang, China.</title>
        <authorList>
            <person name="Wang H."/>
        </authorList>
    </citation>
    <scope>NUCLEOTIDE SEQUENCE [LARGE SCALE GENOMIC DNA]</scope>
    <source>
        <strain evidence="1 2">B448-2</strain>
    </source>
</reference>
<protein>
    <recommendedName>
        <fullName evidence="3">Solute-binding protein family 3/N-terminal domain-containing protein</fullName>
    </recommendedName>
</protein>
<gene>
    <name evidence="1" type="ORF">C7C56_026970</name>
</gene>
<accession>A0A2U2HA11</accession>